<accession>A0A8T0I3B7</accession>
<comment type="catalytic activity">
    <reaction evidence="8">
        <text>L-seryl-[protein] + ATP = O-phospho-L-seryl-[protein] + ADP + H(+)</text>
        <dbReference type="Rhea" id="RHEA:17989"/>
        <dbReference type="Rhea" id="RHEA-COMP:9863"/>
        <dbReference type="Rhea" id="RHEA-COMP:11604"/>
        <dbReference type="ChEBI" id="CHEBI:15378"/>
        <dbReference type="ChEBI" id="CHEBI:29999"/>
        <dbReference type="ChEBI" id="CHEBI:30616"/>
        <dbReference type="ChEBI" id="CHEBI:83421"/>
        <dbReference type="ChEBI" id="CHEBI:456216"/>
        <dbReference type="EC" id="2.7.11.1"/>
    </reaction>
</comment>
<reference evidence="12" key="1">
    <citation type="submission" date="2020-06" db="EMBL/GenBank/DDBJ databases">
        <title>WGS assembly of Ceratodon purpureus strain R40.</title>
        <authorList>
            <person name="Carey S.B."/>
            <person name="Jenkins J."/>
            <person name="Shu S."/>
            <person name="Lovell J.T."/>
            <person name="Sreedasyam A."/>
            <person name="Maumus F."/>
            <person name="Tiley G.P."/>
            <person name="Fernandez-Pozo N."/>
            <person name="Barry K."/>
            <person name="Chen C."/>
            <person name="Wang M."/>
            <person name="Lipzen A."/>
            <person name="Daum C."/>
            <person name="Saski C.A."/>
            <person name="Payton A.C."/>
            <person name="Mcbreen J.C."/>
            <person name="Conrad R.E."/>
            <person name="Kollar L.M."/>
            <person name="Olsson S."/>
            <person name="Huttunen S."/>
            <person name="Landis J.B."/>
            <person name="Wickett N.J."/>
            <person name="Johnson M.G."/>
            <person name="Rensing S.A."/>
            <person name="Grimwood J."/>
            <person name="Schmutz J."/>
            <person name="Mcdaniel S.F."/>
        </authorList>
    </citation>
    <scope>NUCLEOTIDE SEQUENCE</scope>
    <source>
        <strain evidence="12">R40</strain>
    </source>
</reference>
<proteinExistence type="inferred from homology"/>
<evidence type="ECO:0000256" key="10">
    <source>
        <dbReference type="SAM" id="Phobius"/>
    </source>
</evidence>
<dbReference type="AlphaFoldDB" id="A0A8T0I3B7"/>
<dbReference type="PROSITE" id="PS50011">
    <property type="entry name" value="PROTEIN_KINASE_DOM"/>
    <property type="match status" value="1"/>
</dbReference>
<comment type="caution">
    <text evidence="12">The sequence shown here is derived from an EMBL/GenBank/DDBJ whole genome shotgun (WGS) entry which is preliminary data.</text>
</comment>
<evidence type="ECO:0000256" key="8">
    <source>
        <dbReference type="ARBA" id="ARBA00048679"/>
    </source>
</evidence>
<keyword evidence="10" id="KW-0472">Membrane</keyword>
<feature type="compositionally biased region" description="Low complexity" evidence="9">
    <location>
        <begin position="541"/>
        <end position="561"/>
    </location>
</feature>
<name>A0A8T0I3B7_CERPU</name>
<gene>
    <name evidence="12" type="ORF">KC19_5G133500</name>
</gene>
<dbReference type="GO" id="GO:0004674">
    <property type="term" value="F:protein serine/threonine kinase activity"/>
    <property type="evidence" value="ECO:0007669"/>
    <property type="project" value="UniProtKB-KW"/>
</dbReference>
<dbReference type="PROSITE" id="PS00108">
    <property type="entry name" value="PROTEIN_KINASE_ST"/>
    <property type="match status" value="1"/>
</dbReference>
<dbReference type="PANTHER" id="PTHR27007">
    <property type="match status" value="1"/>
</dbReference>
<evidence type="ECO:0000259" key="11">
    <source>
        <dbReference type="PROSITE" id="PS50011"/>
    </source>
</evidence>
<feature type="region of interest" description="Disordered" evidence="9">
    <location>
        <begin position="517"/>
        <end position="569"/>
    </location>
</feature>
<comment type="similarity">
    <text evidence="2">In the C-terminal section; belongs to the protein kinase superfamily. Ser/Thr protein kinase family.</text>
</comment>
<dbReference type="InterPro" id="IPR050528">
    <property type="entry name" value="L-type_Lectin-RKs"/>
</dbReference>
<dbReference type="SMART" id="SM00220">
    <property type="entry name" value="S_TKc"/>
    <property type="match status" value="1"/>
</dbReference>
<evidence type="ECO:0000256" key="2">
    <source>
        <dbReference type="ARBA" id="ARBA00010217"/>
    </source>
</evidence>
<sequence length="569" mass="61564">MSGSIKAGNGSRAVVLCPISHGQLPSIHAVARCSMISIASRQNLGQIYPVLHEMAPIKRNIAETISTLALAVLSLVTVVPVSGGLFCPPPSPIVGVYGACTLPLPPSSSPPPPGLVISPPPSNLDPSPSPLSGAFPPGIDAPLVTTPAGASKSQAGLISGICAALLVAALIGLFLFCFLRPGIRLKSSVKPTQRANSGLPTDTIARPYTFKEIKNMTRNFSQCELLSSGAYGAVYKGTPPIGGRSLAVKRIKDENDDGEASFLAEVNSLRQIRHRNLLQLRGWCEAKEGMFLVYDYMCNSSLDKWLHPKPNPNEVTLFQNLTWNVRFSILSGVASGLEYLHEGWVQCVLHRDVKSSNVMLDADFNPYLGDFGLARLVDHQKLHKTTTPAGTLGYMAPEMHYTGKATKETDVYAFGVLVLEVVCGRRPFLHLQDGDNPGDFLLLDRVWRAHEAGNILQMVDQKLLEPDVQGSSHEQDELMASTLQWGLLCSLPNSSERPSMRLVHQWFQSREVGAVETPSLPATKPTAPTSTDRYMFTMPQSSEGTSSASLSSDTTRSSTKTNMTFQTSR</sequence>
<evidence type="ECO:0000256" key="3">
    <source>
        <dbReference type="ARBA" id="ARBA00022527"/>
    </source>
</evidence>
<evidence type="ECO:0000313" key="13">
    <source>
        <dbReference type="Proteomes" id="UP000822688"/>
    </source>
</evidence>
<comment type="similarity">
    <text evidence="1">In the N-terminal section; belongs to the leguminous lectin family.</text>
</comment>
<evidence type="ECO:0000256" key="6">
    <source>
        <dbReference type="ARBA" id="ARBA00022840"/>
    </source>
</evidence>
<keyword evidence="6" id="KW-0067">ATP-binding</keyword>
<dbReference type="InterPro" id="IPR011009">
    <property type="entry name" value="Kinase-like_dom_sf"/>
</dbReference>
<feature type="domain" description="Protein kinase" evidence="11">
    <location>
        <begin position="220"/>
        <end position="507"/>
    </location>
</feature>
<evidence type="ECO:0000256" key="9">
    <source>
        <dbReference type="SAM" id="MobiDB-lite"/>
    </source>
</evidence>
<dbReference type="InterPro" id="IPR000719">
    <property type="entry name" value="Prot_kinase_dom"/>
</dbReference>
<dbReference type="GO" id="GO:0005524">
    <property type="term" value="F:ATP binding"/>
    <property type="evidence" value="ECO:0007669"/>
    <property type="project" value="UniProtKB-KW"/>
</dbReference>
<keyword evidence="3" id="KW-0723">Serine/threonine-protein kinase</keyword>
<evidence type="ECO:0000256" key="7">
    <source>
        <dbReference type="ARBA" id="ARBA00047899"/>
    </source>
</evidence>
<feature type="transmembrane region" description="Helical" evidence="10">
    <location>
        <begin position="157"/>
        <end position="179"/>
    </location>
</feature>
<keyword evidence="5" id="KW-0418">Kinase</keyword>
<feature type="transmembrane region" description="Helical" evidence="10">
    <location>
        <begin position="64"/>
        <end position="86"/>
    </location>
</feature>
<dbReference type="Gene3D" id="1.10.510.10">
    <property type="entry name" value="Transferase(Phosphotransferase) domain 1"/>
    <property type="match status" value="1"/>
</dbReference>
<feature type="compositionally biased region" description="Pro residues" evidence="9">
    <location>
        <begin position="110"/>
        <end position="129"/>
    </location>
</feature>
<dbReference type="Proteomes" id="UP000822688">
    <property type="component" value="Chromosome 5"/>
</dbReference>
<protein>
    <recommendedName>
        <fullName evidence="11">Protein kinase domain-containing protein</fullName>
    </recommendedName>
</protein>
<evidence type="ECO:0000256" key="4">
    <source>
        <dbReference type="ARBA" id="ARBA00022741"/>
    </source>
</evidence>
<keyword evidence="10" id="KW-1133">Transmembrane helix</keyword>
<feature type="region of interest" description="Disordered" evidence="9">
    <location>
        <begin position="110"/>
        <end position="131"/>
    </location>
</feature>
<evidence type="ECO:0000256" key="1">
    <source>
        <dbReference type="ARBA" id="ARBA00008536"/>
    </source>
</evidence>
<dbReference type="Pfam" id="PF00069">
    <property type="entry name" value="Pkinase"/>
    <property type="match status" value="1"/>
</dbReference>
<dbReference type="FunFam" id="1.10.510.10:FF:000108">
    <property type="entry name" value="L-type lectin-domain containing receptor kinase S.4"/>
    <property type="match status" value="1"/>
</dbReference>
<keyword evidence="4" id="KW-0547">Nucleotide-binding</keyword>
<keyword evidence="10" id="KW-0812">Transmembrane</keyword>
<comment type="catalytic activity">
    <reaction evidence="7">
        <text>L-threonyl-[protein] + ATP = O-phospho-L-threonyl-[protein] + ADP + H(+)</text>
        <dbReference type="Rhea" id="RHEA:46608"/>
        <dbReference type="Rhea" id="RHEA-COMP:11060"/>
        <dbReference type="Rhea" id="RHEA-COMP:11605"/>
        <dbReference type="ChEBI" id="CHEBI:15378"/>
        <dbReference type="ChEBI" id="CHEBI:30013"/>
        <dbReference type="ChEBI" id="CHEBI:30616"/>
        <dbReference type="ChEBI" id="CHEBI:61977"/>
        <dbReference type="ChEBI" id="CHEBI:456216"/>
        <dbReference type="EC" id="2.7.11.1"/>
    </reaction>
</comment>
<dbReference type="InterPro" id="IPR008271">
    <property type="entry name" value="Ser/Thr_kinase_AS"/>
</dbReference>
<dbReference type="Gene3D" id="3.30.200.20">
    <property type="entry name" value="Phosphorylase Kinase, domain 1"/>
    <property type="match status" value="1"/>
</dbReference>
<organism evidence="12 13">
    <name type="scientific">Ceratodon purpureus</name>
    <name type="common">Fire moss</name>
    <name type="synonym">Dicranum purpureum</name>
    <dbReference type="NCBI Taxonomy" id="3225"/>
    <lineage>
        <taxon>Eukaryota</taxon>
        <taxon>Viridiplantae</taxon>
        <taxon>Streptophyta</taxon>
        <taxon>Embryophyta</taxon>
        <taxon>Bryophyta</taxon>
        <taxon>Bryophytina</taxon>
        <taxon>Bryopsida</taxon>
        <taxon>Dicranidae</taxon>
        <taxon>Pseudoditrichales</taxon>
        <taxon>Ditrichaceae</taxon>
        <taxon>Ceratodon</taxon>
    </lineage>
</organism>
<keyword evidence="13" id="KW-1185">Reference proteome</keyword>
<dbReference type="SUPFAM" id="SSF56112">
    <property type="entry name" value="Protein kinase-like (PK-like)"/>
    <property type="match status" value="1"/>
</dbReference>
<evidence type="ECO:0000313" key="12">
    <source>
        <dbReference type="EMBL" id="KAG0577133.1"/>
    </source>
</evidence>
<evidence type="ECO:0000256" key="5">
    <source>
        <dbReference type="ARBA" id="ARBA00022777"/>
    </source>
</evidence>
<keyword evidence="5" id="KW-0808">Transferase</keyword>
<dbReference type="EMBL" id="CM026425">
    <property type="protein sequence ID" value="KAG0577133.1"/>
    <property type="molecule type" value="Genomic_DNA"/>
</dbReference>